<keyword evidence="1" id="KW-0472">Membrane</keyword>
<sequence length="111" mass="11970">MQPVIEGQVSTDSAGGSHLRLRYRLSWPTLVLAVFWLSVTGAWVIAKLSQPIIDASLWEALNLFCAGSLLFTIPFWNEVTEARQLLTRGILAESATGGGFSDPGAARNLPA</sequence>
<feature type="non-terminal residue" evidence="2">
    <location>
        <position position="111"/>
    </location>
</feature>
<protein>
    <submittedName>
        <fullName evidence="2">Uncharacterized protein</fullName>
    </submittedName>
</protein>
<organism evidence="2">
    <name type="scientific">Tanacetum cinerariifolium</name>
    <name type="common">Dalmatian daisy</name>
    <name type="synonym">Chrysanthemum cinerariifolium</name>
    <dbReference type="NCBI Taxonomy" id="118510"/>
    <lineage>
        <taxon>Eukaryota</taxon>
        <taxon>Viridiplantae</taxon>
        <taxon>Streptophyta</taxon>
        <taxon>Embryophyta</taxon>
        <taxon>Tracheophyta</taxon>
        <taxon>Spermatophyta</taxon>
        <taxon>Magnoliopsida</taxon>
        <taxon>eudicotyledons</taxon>
        <taxon>Gunneridae</taxon>
        <taxon>Pentapetalae</taxon>
        <taxon>asterids</taxon>
        <taxon>campanulids</taxon>
        <taxon>Asterales</taxon>
        <taxon>Asteraceae</taxon>
        <taxon>Asteroideae</taxon>
        <taxon>Anthemideae</taxon>
        <taxon>Anthemidinae</taxon>
        <taxon>Tanacetum</taxon>
    </lineage>
</organism>
<evidence type="ECO:0000313" key="2">
    <source>
        <dbReference type="EMBL" id="GFD18921.1"/>
    </source>
</evidence>
<evidence type="ECO:0000256" key="1">
    <source>
        <dbReference type="SAM" id="Phobius"/>
    </source>
</evidence>
<reference evidence="2" key="1">
    <citation type="journal article" date="2019" name="Sci. Rep.">
        <title>Draft genome of Tanacetum cinerariifolium, the natural source of mosquito coil.</title>
        <authorList>
            <person name="Yamashiro T."/>
            <person name="Shiraishi A."/>
            <person name="Satake H."/>
            <person name="Nakayama K."/>
        </authorList>
    </citation>
    <scope>NUCLEOTIDE SEQUENCE</scope>
</reference>
<feature type="transmembrane region" description="Helical" evidence="1">
    <location>
        <begin position="25"/>
        <end position="45"/>
    </location>
</feature>
<name>A0A699UAF8_TANCI</name>
<keyword evidence="1" id="KW-0812">Transmembrane</keyword>
<keyword evidence="1" id="KW-1133">Transmembrane helix</keyword>
<gene>
    <name evidence="2" type="ORF">Tci_890890</name>
</gene>
<dbReference type="AlphaFoldDB" id="A0A699UAF8"/>
<accession>A0A699UAF8</accession>
<proteinExistence type="predicted"/>
<comment type="caution">
    <text evidence="2">The sequence shown here is derived from an EMBL/GenBank/DDBJ whole genome shotgun (WGS) entry which is preliminary data.</text>
</comment>
<feature type="transmembrane region" description="Helical" evidence="1">
    <location>
        <begin position="57"/>
        <end position="76"/>
    </location>
</feature>
<dbReference type="EMBL" id="BKCJ011310738">
    <property type="protein sequence ID" value="GFD18921.1"/>
    <property type="molecule type" value="Genomic_DNA"/>
</dbReference>